<dbReference type="Proteomes" id="UP000240883">
    <property type="component" value="Unassembled WGS sequence"/>
</dbReference>
<dbReference type="AlphaFoldDB" id="A0A2T2P449"/>
<reference evidence="1 2" key="1">
    <citation type="journal article" date="2018" name="Front. Microbiol.">
        <title>Genome-Wide Analysis of Corynespora cassiicola Leaf Fall Disease Putative Effectors.</title>
        <authorList>
            <person name="Lopez D."/>
            <person name="Ribeiro S."/>
            <person name="Label P."/>
            <person name="Fumanal B."/>
            <person name="Venisse J.S."/>
            <person name="Kohler A."/>
            <person name="de Oliveira R.R."/>
            <person name="Labutti K."/>
            <person name="Lipzen A."/>
            <person name="Lail K."/>
            <person name="Bauer D."/>
            <person name="Ohm R.A."/>
            <person name="Barry K.W."/>
            <person name="Spatafora J."/>
            <person name="Grigoriev I.V."/>
            <person name="Martin F.M."/>
            <person name="Pujade-Renaud V."/>
        </authorList>
    </citation>
    <scope>NUCLEOTIDE SEQUENCE [LARGE SCALE GENOMIC DNA]</scope>
    <source>
        <strain evidence="1 2">Philippines</strain>
    </source>
</reference>
<evidence type="ECO:0000313" key="1">
    <source>
        <dbReference type="EMBL" id="PSN72460.1"/>
    </source>
</evidence>
<keyword evidence="2" id="KW-1185">Reference proteome</keyword>
<dbReference type="STRING" id="1448308.A0A2T2P449"/>
<proteinExistence type="predicted"/>
<sequence length="253" mass="27389">MTEKAIEDSSFEIEKLSEKEKQELIASDAVSVISGTTLGAADLAFQPAKSLHINTKGIPWLRFPLPPSELQTSIHNPDGSIAYNSTRSTRSSGSCVLTDADGRQLLGTTYFFGPNRDPILTRLDVGGGPDNEIKTLSKWTSRSQVFVLPDGRTFEWEYKKEKGFGNKGDKGTALIMSMQGRRIAVLVRNDDTRTSGSKSCSAGNGGELILGETVGGMDGLSEEIVVATCLLMLKKEVDRRRFVQILIISGGAT</sequence>
<accession>A0A2T2P449</accession>
<protein>
    <submittedName>
        <fullName evidence="1">Uncharacterized protein</fullName>
    </submittedName>
</protein>
<name>A0A2T2P449_CORCC</name>
<dbReference type="EMBL" id="KZ678130">
    <property type="protein sequence ID" value="PSN72460.1"/>
    <property type="molecule type" value="Genomic_DNA"/>
</dbReference>
<gene>
    <name evidence="1" type="ORF">BS50DRAFT_569945</name>
</gene>
<evidence type="ECO:0000313" key="2">
    <source>
        <dbReference type="Proteomes" id="UP000240883"/>
    </source>
</evidence>
<organism evidence="1 2">
    <name type="scientific">Corynespora cassiicola Philippines</name>
    <dbReference type="NCBI Taxonomy" id="1448308"/>
    <lineage>
        <taxon>Eukaryota</taxon>
        <taxon>Fungi</taxon>
        <taxon>Dikarya</taxon>
        <taxon>Ascomycota</taxon>
        <taxon>Pezizomycotina</taxon>
        <taxon>Dothideomycetes</taxon>
        <taxon>Pleosporomycetidae</taxon>
        <taxon>Pleosporales</taxon>
        <taxon>Corynesporascaceae</taxon>
        <taxon>Corynespora</taxon>
    </lineage>
</organism>
<dbReference type="OrthoDB" id="5325862at2759"/>